<dbReference type="OrthoDB" id="3212934at2"/>
<comment type="pathway">
    <text evidence="2 6">Cofactor biosynthesis; tetrahydrofolate biosynthesis; 2-amino-4-hydroxy-6-hydroxymethyl-7,8-dihydropteridine diphosphate from 7,8-dihydroneopterin triphosphate: step 3/4.</text>
</comment>
<evidence type="ECO:0000256" key="3">
    <source>
        <dbReference type="ARBA" id="ARBA00005708"/>
    </source>
</evidence>
<dbReference type="GO" id="GO:0046656">
    <property type="term" value="P:folic acid biosynthetic process"/>
    <property type="evidence" value="ECO:0007669"/>
    <property type="project" value="UniProtKB-UniRule"/>
</dbReference>
<dbReference type="InterPro" id="IPR006157">
    <property type="entry name" value="FolB_dom"/>
</dbReference>
<evidence type="ECO:0000313" key="8">
    <source>
        <dbReference type="EMBL" id="EPD32348.1"/>
    </source>
</evidence>
<feature type="domain" description="Dihydroneopterin aldolase/epimerase" evidence="7">
    <location>
        <begin position="6"/>
        <end position="115"/>
    </location>
</feature>
<dbReference type="SUPFAM" id="SSF55620">
    <property type="entry name" value="Tetrahydrobiopterin biosynthesis enzymes-like"/>
    <property type="match status" value="1"/>
</dbReference>
<dbReference type="PANTHER" id="PTHR42844:SF1">
    <property type="entry name" value="DIHYDRONEOPTERIN ALDOLASE 1-RELATED"/>
    <property type="match status" value="1"/>
</dbReference>
<dbReference type="SMART" id="SM00905">
    <property type="entry name" value="FolB"/>
    <property type="match status" value="1"/>
</dbReference>
<comment type="catalytic activity">
    <reaction evidence="1 6">
        <text>7,8-dihydroneopterin = 6-hydroxymethyl-7,8-dihydropterin + glycolaldehyde</text>
        <dbReference type="Rhea" id="RHEA:10540"/>
        <dbReference type="ChEBI" id="CHEBI:17001"/>
        <dbReference type="ChEBI" id="CHEBI:17071"/>
        <dbReference type="ChEBI" id="CHEBI:44841"/>
        <dbReference type="EC" id="4.1.2.25"/>
    </reaction>
</comment>
<dbReference type="EC" id="4.1.2.25" evidence="6"/>
<evidence type="ECO:0000256" key="2">
    <source>
        <dbReference type="ARBA" id="ARBA00005013"/>
    </source>
</evidence>
<dbReference type="PATRIC" id="fig|883161.3.peg.1905"/>
<dbReference type="InterPro" id="IPR006156">
    <property type="entry name" value="Dihydroneopterin_aldolase"/>
</dbReference>
<comment type="function">
    <text evidence="6">Catalyzes the conversion of 7,8-dihydroneopterin to 6-hydroxymethyl-7,8-dihydropterin.</text>
</comment>
<dbReference type="STRING" id="883161.HMPREF9306_01917"/>
<dbReference type="EMBL" id="AGZR01000009">
    <property type="protein sequence ID" value="EPD32348.1"/>
    <property type="molecule type" value="Genomic_DNA"/>
</dbReference>
<protein>
    <recommendedName>
        <fullName evidence="6">7,8-dihydroneopterin aldolase</fullName>
        <ecNumber evidence="6">4.1.2.25</ecNumber>
    </recommendedName>
</protein>
<comment type="caution">
    <text evidence="8">The sequence shown here is derived from an EMBL/GenBank/DDBJ whole genome shotgun (WGS) entry which is preliminary data.</text>
</comment>
<organism evidence="8 9">
    <name type="scientific">Propionimicrobium lymphophilum ACS-093-V-SCH5</name>
    <dbReference type="NCBI Taxonomy" id="883161"/>
    <lineage>
        <taxon>Bacteria</taxon>
        <taxon>Bacillati</taxon>
        <taxon>Actinomycetota</taxon>
        <taxon>Actinomycetes</taxon>
        <taxon>Propionibacteriales</taxon>
        <taxon>Propionibacteriaceae</taxon>
        <taxon>Propionimicrobium</taxon>
    </lineage>
</organism>
<dbReference type="GO" id="GO:0004150">
    <property type="term" value="F:dihydroneopterin aldolase activity"/>
    <property type="evidence" value="ECO:0007669"/>
    <property type="project" value="UniProtKB-UniRule"/>
</dbReference>
<evidence type="ECO:0000256" key="1">
    <source>
        <dbReference type="ARBA" id="ARBA00001353"/>
    </source>
</evidence>
<name>S2VXW1_9ACTN</name>
<dbReference type="RefSeq" id="WP_016456723.1">
    <property type="nucleotide sequence ID" value="NZ_KE150269.1"/>
</dbReference>
<gene>
    <name evidence="8" type="ORF">HMPREF9306_01917</name>
</gene>
<dbReference type="PANTHER" id="PTHR42844">
    <property type="entry name" value="DIHYDRONEOPTERIN ALDOLASE 1-RELATED"/>
    <property type="match status" value="1"/>
</dbReference>
<dbReference type="Proteomes" id="UP000014417">
    <property type="component" value="Unassembled WGS sequence"/>
</dbReference>
<sequence>MQHTIIKLLGLKTTGYHGVYEYERREGQEFIVDAELKIKTPEDDDLTQTVDYGQIARKLLAVVEGEPVDLIETLAKKLLDQIMADPKVLAANVTVHKPNAPMKLEFDDVQVSIGAQR</sequence>
<evidence type="ECO:0000313" key="9">
    <source>
        <dbReference type="Proteomes" id="UP000014417"/>
    </source>
</evidence>
<dbReference type="AlphaFoldDB" id="S2VXW1"/>
<dbReference type="GO" id="GO:0046654">
    <property type="term" value="P:tetrahydrofolate biosynthetic process"/>
    <property type="evidence" value="ECO:0007669"/>
    <property type="project" value="UniProtKB-UniRule"/>
</dbReference>
<dbReference type="UniPathway" id="UPA00077">
    <property type="reaction ID" value="UER00154"/>
</dbReference>
<dbReference type="GO" id="GO:0005737">
    <property type="term" value="C:cytoplasm"/>
    <property type="evidence" value="ECO:0007669"/>
    <property type="project" value="TreeGrafter"/>
</dbReference>
<evidence type="ECO:0000256" key="4">
    <source>
        <dbReference type="ARBA" id="ARBA00022909"/>
    </source>
</evidence>
<keyword evidence="9" id="KW-1185">Reference proteome</keyword>
<evidence type="ECO:0000256" key="5">
    <source>
        <dbReference type="ARBA" id="ARBA00023239"/>
    </source>
</evidence>
<dbReference type="Pfam" id="PF02152">
    <property type="entry name" value="FolB"/>
    <property type="match status" value="1"/>
</dbReference>
<dbReference type="InterPro" id="IPR043133">
    <property type="entry name" value="GTP-CH-I_C/QueF"/>
</dbReference>
<reference evidence="8 9" key="1">
    <citation type="submission" date="2013-04" db="EMBL/GenBank/DDBJ databases">
        <title>The Genome Sequence of Propionimicrobium lymphophilum ACS-093-V-SCH5.</title>
        <authorList>
            <consortium name="The Broad Institute Genomics Platform"/>
            <person name="Earl A."/>
            <person name="Ward D."/>
            <person name="Feldgarden M."/>
            <person name="Gevers D."/>
            <person name="Saerens B."/>
            <person name="Vaneechoutte M."/>
            <person name="Walker B."/>
            <person name="Young S."/>
            <person name="Zeng Q."/>
            <person name="Gargeya S."/>
            <person name="Fitzgerald M."/>
            <person name="Haas B."/>
            <person name="Abouelleil A."/>
            <person name="Allen A.W."/>
            <person name="Alvarado L."/>
            <person name="Arachchi H.M."/>
            <person name="Berlin A.M."/>
            <person name="Chapman S.B."/>
            <person name="Gainer-Dewar J."/>
            <person name="Goldberg J."/>
            <person name="Griggs A."/>
            <person name="Gujja S."/>
            <person name="Hansen M."/>
            <person name="Howarth C."/>
            <person name="Imamovic A."/>
            <person name="Ireland A."/>
            <person name="Larimer J."/>
            <person name="McCowan C."/>
            <person name="Murphy C."/>
            <person name="Pearson M."/>
            <person name="Poon T.W."/>
            <person name="Priest M."/>
            <person name="Roberts A."/>
            <person name="Saif S."/>
            <person name="Shea T."/>
            <person name="Sisk P."/>
            <person name="Sykes S."/>
            <person name="Wortman J."/>
            <person name="Nusbaum C."/>
            <person name="Birren B."/>
        </authorList>
    </citation>
    <scope>NUCLEOTIDE SEQUENCE [LARGE SCALE GENOMIC DNA]</scope>
    <source>
        <strain evidence="8 9">ACS-093-V-SCH5</strain>
    </source>
</reference>
<proteinExistence type="inferred from homology"/>
<evidence type="ECO:0000259" key="7">
    <source>
        <dbReference type="SMART" id="SM00905"/>
    </source>
</evidence>
<dbReference type="NCBIfam" id="TIGR00526">
    <property type="entry name" value="folB_dom"/>
    <property type="match status" value="1"/>
</dbReference>
<dbReference type="HOGENOM" id="CLU_112632_1_1_11"/>
<keyword evidence="4 6" id="KW-0289">Folate biosynthesis</keyword>
<keyword evidence="5 6" id="KW-0456">Lyase</keyword>
<accession>S2VXW1</accession>
<evidence type="ECO:0000256" key="6">
    <source>
        <dbReference type="RuleBase" id="RU362079"/>
    </source>
</evidence>
<dbReference type="Gene3D" id="3.30.1130.10">
    <property type="match status" value="1"/>
</dbReference>
<dbReference type="NCBIfam" id="TIGR00525">
    <property type="entry name" value="folB"/>
    <property type="match status" value="1"/>
</dbReference>
<comment type="similarity">
    <text evidence="3 6">Belongs to the DHNA family.</text>
</comment>